<dbReference type="AlphaFoldDB" id="A0A5C7GE86"/>
<protein>
    <submittedName>
        <fullName evidence="3">Rhodanese-like domain-containing protein</fullName>
    </submittedName>
</protein>
<dbReference type="InterPro" id="IPR001763">
    <property type="entry name" value="Rhodanese-like_dom"/>
</dbReference>
<dbReference type="SUPFAM" id="SSF52821">
    <property type="entry name" value="Rhodanese/Cell cycle control phosphatase"/>
    <property type="match status" value="1"/>
</dbReference>
<proteinExistence type="predicted"/>
<keyword evidence="1" id="KW-0472">Membrane</keyword>
<name>A0A5C7GE86_9FLAO</name>
<dbReference type="OrthoDB" id="1201224at2"/>
<dbReference type="SMART" id="SM00450">
    <property type="entry name" value="RHOD"/>
    <property type="match status" value="1"/>
</dbReference>
<dbReference type="Gene3D" id="3.40.250.10">
    <property type="entry name" value="Rhodanese-like domain"/>
    <property type="match status" value="1"/>
</dbReference>
<comment type="caution">
    <text evidence="3">The sequence shown here is derived from an EMBL/GenBank/DDBJ whole genome shotgun (WGS) entry which is preliminary data.</text>
</comment>
<evidence type="ECO:0000313" key="3">
    <source>
        <dbReference type="EMBL" id="TXG35305.1"/>
    </source>
</evidence>
<dbReference type="Proteomes" id="UP000321080">
    <property type="component" value="Unassembled WGS sequence"/>
</dbReference>
<keyword evidence="1" id="KW-0812">Transmembrane</keyword>
<organism evidence="3 4">
    <name type="scientific">Seonamhaeicola maritimus</name>
    <dbReference type="NCBI Taxonomy" id="2591822"/>
    <lineage>
        <taxon>Bacteria</taxon>
        <taxon>Pseudomonadati</taxon>
        <taxon>Bacteroidota</taxon>
        <taxon>Flavobacteriia</taxon>
        <taxon>Flavobacteriales</taxon>
        <taxon>Flavobacteriaceae</taxon>
    </lineage>
</organism>
<dbReference type="PROSITE" id="PS50206">
    <property type="entry name" value="RHODANESE_3"/>
    <property type="match status" value="1"/>
</dbReference>
<keyword evidence="4" id="KW-1185">Reference proteome</keyword>
<keyword evidence="1" id="KW-1133">Transmembrane helix</keyword>
<accession>A0A5C7GE86</accession>
<evidence type="ECO:0000256" key="1">
    <source>
        <dbReference type="SAM" id="Phobius"/>
    </source>
</evidence>
<dbReference type="RefSeq" id="WP_147769648.1">
    <property type="nucleotide sequence ID" value="NZ_VRKQ01000018.1"/>
</dbReference>
<dbReference type="CDD" id="cd00158">
    <property type="entry name" value="RHOD"/>
    <property type="match status" value="1"/>
</dbReference>
<dbReference type="InterPro" id="IPR036873">
    <property type="entry name" value="Rhodanese-like_dom_sf"/>
</dbReference>
<reference evidence="3 4" key="1">
    <citation type="submission" date="2019-08" db="EMBL/GenBank/DDBJ databases">
        <title>Seonamhaeicola sediminis sp. nov., isolated from marine sediment.</title>
        <authorList>
            <person name="Cao W.R."/>
        </authorList>
    </citation>
    <scope>NUCLEOTIDE SEQUENCE [LARGE SCALE GENOMIC DNA]</scope>
    <source>
        <strain evidence="3 4">1505</strain>
    </source>
</reference>
<feature type="domain" description="Rhodanese" evidence="2">
    <location>
        <begin position="59"/>
        <end position="140"/>
    </location>
</feature>
<feature type="transmembrane region" description="Helical" evidence="1">
    <location>
        <begin position="12"/>
        <end position="28"/>
    </location>
</feature>
<sequence length="210" mass="23915">MKELEKTKRLSIAAVLTILVILIALLSYKRPEHLYTVNTQDTLEKVVNNNYLITLEDLNQENHVLVDVRNSFDFNKGHLDNAINITSPEILEDDNSRIINKIKEENKTIVLYGNTPNETTLPYLLLSQLGYDNLKILTVKNSYNQNKLITENFVIENNATDIDAFIQESVKNKEAAMKKLKARAIPKVQPTPKKVIPVKKKKKMPIEGGC</sequence>
<evidence type="ECO:0000259" key="2">
    <source>
        <dbReference type="PROSITE" id="PS50206"/>
    </source>
</evidence>
<gene>
    <name evidence="3" type="ORF">FUA22_16285</name>
</gene>
<dbReference type="EMBL" id="VRKQ01000018">
    <property type="protein sequence ID" value="TXG35305.1"/>
    <property type="molecule type" value="Genomic_DNA"/>
</dbReference>
<evidence type="ECO:0000313" key="4">
    <source>
        <dbReference type="Proteomes" id="UP000321080"/>
    </source>
</evidence>
<dbReference type="Pfam" id="PF00581">
    <property type="entry name" value="Rhodanese"/>
    <property type="match status" value="1"/>
</dbReference>